<feature type="non-terminal residue" evidence="2">
    <location>
        <position position="1"/>
    </location>
</feature>
<feature type="transmembrane region" description="Helical" evidence="1">
    <location>
        <begin position="153"/>
        <end position="169"/>
    </location>
</feature>
<feature type="transmembrane region" description="Helical" evidence="1">
    <location>
        <begin position="34"/>
        <end position="57"/>
    </location>
</feature>
<evidence type="ECO:0008006" key="4">
    <source>
        <dbReference type="Google" id="ProtNLM"/>
    </source>
</evidence>
<protein>
    <recommendedName>
        <fullName evidence="4">Polysaccharide biosynthesis protein C-terminal domain-containing protein</fullName>
    </recommendedName>
</protein>
<feature type="transmembrane region" description="Helical" evidence="1">
    <location>
        <begin position="69"/>
        <end position="88"/>
    </location>
</feature>
<reference evidence="2 3" key="1">
    <citation type="journal article" date="2021" name="Nat. Commun.">
        <title>Reductive evolution and unique predatory mode in the CPR bacterium Vampirococcus lugosii.</title>
        <authorList>
            <person name="Moreira D."/>
            <person name="Zivanovic Y."/>
            <person name="Lopez-Archilla A.I."/>
            <person name="Iniesto M."/>
            <person name="Lopez-Garcia P."/>
        </authorList>
    </citation>
    <scope>NUCLEOTIDE SEQUENCE [LARGE SCALE GENOMIC DNA]</scope>
    <source>
        <strain evidence="2">Chiprana</strain>
    </source>
</reference>
<accession>A0ABS5QM92</accession>
<proteinExistence type="predicted"/>
<gene>
    <name evidence="2" type="ORF">VAMP_275n97</name>
</gene>
<evidence type="ECO:0000313" key="3">
    <source>
        <dbReference type="Proteomes" id="UP000680365"/>
    </source>
</evidence>
<name>A0ABS5QM92_9BACT</name>
<organism evidence="2 3">
    <name type="scientific">Candidatus Vampirococcus lugosii</name>
    <dbReference type="NCBI Taxonomy" id="2789015"/>
    <lineage>
        <taxon>Bacteria</taxon>
        <taxon>Candidatus Absconditibacteriota</taxon>
        <taxon>Vampirococcus</taxon>
    </lineage>
</organism>
<dbReference type="RefSeq" id="WP_213349751.1">
    <property type="nucleotide sequence ID" value="NZ_JAEDAM010000069.1"/>
</dbReference>
<comment type="caution">
    <text evidence="2">The sequence shown here is derived from an EMBL/GenBank/DDBJ whole genome shotgun (WGS) entry which is preliminary data.</text>
</comment>
<feature type="transmembrane region" description="Helical" evidence="1">
    <location>
        <begin position="94"/>
        <end position="113"/>
    </location>
</feature>
<sequence length="170" mass="19703">NLNFQQNLKKIHILALKQFLKKNELYFKIIKTLYFLQVIIALFLVLKVLFQLNFVVINAYGKPKNRVKIIAFVVLVNILINGALILFIGVYGAVISSIIACFIIFLFSFIYIYKKNPIKLYRGFIFGNLLYFVCIGTILYVLKGNFFEYTDSAGYENLFYLMIAFAIFGL</sequence>
<keyword evidence="3" id="KW-1185">Reference proteome</keyword>
<evidence type="ECO:0000313" key="2">
    <source>
        <dbReference type="EMBL" id="MBS8122308.1"/>
    </source>
</evidence>
<dbReference type="Proteomes" id="UP000680365">
    <property type="component" value="Unassembled WGS sequence"/>
</dbReference>
<feature type="transmembrane region" description="Helical" evidence="1">
    <location>
        <begin position="120"/>
        <end position="141"/>
    </location>
</feature>
<keyword evidence="1" id="KW-0472">Membrane</keyword>
<evidence type="ECO:0000256" key="1">
    <source>
        <dbReference type="SAM" id="Phobius"/>
    </source>
</evidence>
<keyword evidence="1" id="KW-1133">Transmembrane helix</keyword>
<keyword evidence="1" id="KW-0812">Transmembrane</keyword>
<dbReference type="EMBL" id="JAEDAM010000069">
    <property type="protein sequence ID" value="MBS8122308.1"/>
    <property type="molecule type" value="Genomic_DNA"/>
</dbReference>